<evidence type="ECO:0008006" key="12">
    <source>
        <dbReference type="Google" id="ProtNLM"/>
    </source>
</evidence>
<dbReference type="EMBL" id="JABEZY010000003">
    <property type="protein sequence ID" value="MBA0735317.1"/>
    <property type="molecule type" value="Genomic_DNA"/>
</dbReference>
<dbReference type="OrthoDB" id="932285at2759"/>
<evidence type="ECO:0000256" key="9">
    <source>
        <dbReference type="SAM" id="Phobius"/>
    </source>
</evidence>
<protein>
    <recommendedName>
        <fullName evidence="12">WAT1-related protein</fullName>
    </recommendedName>
</protein>
<dbReference type="GO" id="GO:0050832">
    <property type="term" value="P:defense response to fungus"/>
    <property type="evidence" value="ECO:0007669"/>
    <property type="project" value="UniProtKB-KW"/>
</dbReference>
<keyword evidence="5" id="KW-0611">Plant defense</keyword>
<keyword evidence="4 9" id="KW-0812">Transmembrane</keyword>
<keyword evidence="7 9" id="KW-0472">Membrane</keyword>
<dbReference type="InterPro" id="IPR030184">
    <property type="entry name" value="WAT1-related"/>
</dbReference>
<dbReference type="GO" id="GO:0016020">
    <property type="term" value="C:membrane"/>
    <property type="evidence" value="ECO:0007669"/>
    <property type="project" value="InterPro"/>
</dbReference>
<keyword evidence="11" id="KW-1185">Reference proteome</keyword>
<evidence type="ECO:0000256" key="6">
    <source>
        <dbReference type="ARBA" id="ARBA00022989"/>
    </source>
</evidence>
<dbReference type="Proteomes" id="UP000593579">
    <property type="component" value="Unassembled WGS sequence"/>
</dbReference>
<evidence type="ECO:0000256" key="2">
    <source>
        <dbReference type="ARBA" id="ARBA00022529"/>
    </source>
</evidence>
<comment type="caution">
    <text evidence="10">The sequence shown here is derived from an EMBL/GenBank/DDBJ whole genome shotgun (WGS) entry which is preliminary data.</text>
</comment>
<reference evidence="10 11" key="1">
    <citation type="journal article" date="2019" name="Genome Biol. Evol.">
        <title>Insights into the evolution of the New World diploid cottons (Gossypium, subgenus Houzingenia) based on genome sequencing.</title>
        <authorList>
            <person name="Grover C.E."/>
            <person name="Arick M.A. 2nd"/>
            <person name="Thrash A."/>
            <person name="Conover J.L."/>
            <person name="Sanders W.S."/>
            <person name="Peterson D.G."/>
            <person name="Frelichowski J.E."/>
            <person name="Scheffler J.A."/>
            <person name="Scheffler B.E."/>
            <person name="Wendel J.F."/>
        </authorList>
    </citation>
    <scope>NUCLEOTIDE SEQUENCE [LARGE SCALE GENOMIC DNA]</scope>
    <source>
        <strain evidence="10">5</strain>
        <tissue evidence="10">Leaf</tissue>
    </source>
</reference>
<feature type="transmembrane region" description="Helical" evidence="9">
    <location>
        <begin position="49"/>
        <end position="69"/>
    </location>
</feature>
<dbReference type="AlphaFoldDB" id="A0A7J9BGK5"/>
<keyword evidence="6 9" id="KW-1133">Transmembrane helix</keyword>
<evidence type="ECO:0000256" key="5">
    <source>
        <dbReference type="ARBA" id="ARBA00022821"/>
    </source>
</evidence>
<keyword evidence="8" id="KW-1015">Disulfide bond</keyword>
<keyword evidence="3" id="KW-0295">Fungicide</keyword>
<evidence type="ECO:0000256" key="1">
    <source>
        <dbReference type="ARBA" id="ARBA00006722"/>
    </source>
</evidence>
<keyword evidence="2" id="KW-0929">Antimicrobial</keyword>
<evidence type="ECO:0000256" key="4">
    <source>
        <dbReference type="ARBA" id="ARBA00022692"/>
    </source>
</evidence>
<proteinExistence type="inferred from homology"/>
<gene>
    <name evidence="10" type="ORF">Gogos_019177</name>
</gene>
<accession>A0A7J9BGK5</accession>
<organism evidence="10 11">
    <name type="scientific">Gossypium gossypioides</name>
    <name type="common">Mexican cotton</name>
    <name type="synonym">Selera gossypioides</name>
    <dbReference type="NCBI Taxonomy" id="34282"/>
    <lineage>
        <taxon>Eukaryota</taxon>
        <taxon>Viridiplantae</taxon>
        <taxon>Streptophyta</taxon>
        <taxon>Embryophyta</taxon>
        <taxon>Tracheophyta</taxon>
        <taxon>Spermatophyta</taxon>
        <taxon>Magnoliopsida</taxon>
        <taxon>eudicotyledons</taxon>
        <taxon>Gunneridae</taxon>
        <taxon>Pentapetalae</taxon>
        <taxon>rosids</taxon>
        <taxon>malvids</taxon>
        <taxon>Malvales</taxon>
        <taxon>Malvaceae</taxon>
        <taxon>Malvoideae</taxon>
        <taxon>Gossypium</taxon>
    </lineage>
</organism>
<dbReference type="InterPro" id="IPR010851">
    <property type="entry name" value="DEFL"/>
</dbReference>
<name>A0A7J9BGK5_GOSGO</name>
<evidence type="ECO:0000313" key="10">
    <source>
        <dbReference type="EMBL" id="MBA0735317.1"/>
    </source>
</evidence>
<evidence type="ECO:0000313" key="11">
    <source>
        <dbReference type="Proteomes" id="UP000593579"/>
    </source>
</evidence>
<sequence>MSKGMNHFVLVVYSNALASLILLPATFFFTRITLMQNCVIIGVIYNSPTLASALANLIPAFTFFLLVIFRSDLCGHTFAAFLGFIFLEDDGEGIGGREGEGNGGEVCKKVKEFVIGEGWWGRGRGMGEGWKMAFLLSAEKGPCKFHSNGECSAHAKEGNGKGCHFAGTCSSGGDCRQACAALGRNPDAVECVTSTGENRCCCLDI</sequence>
<feature type="transmembrane region" description="Helical" evidence="9">
    <location>
        <begin position="7"/>
        <end position="29"/>
    </location>
</feature>
<dbReference type="Pfam" id="PF25052">
    <property type="entry name" value="AtDEF-like"/>
    <property type="match status" value="1"/>
</dbReference>
<dbReference type="GO" id="GO:0022857">
    <property type="term" value="F:transmembrane transporter activity"/>
    <property type="evidence" value="ECO:0007669"/>
    <property type="project" value="InterPro"/>
</dbReference>
<comment type="similarity">
    <text evidence="1">Belongs to the DEFL family.</text>
</comment>
<evidence type="ECO:0000256" key="8">
    <source>
        <dbReference type="ARBA" id="ARBA00023157"/>
    </source>
</evidence>
<dbReference type="GO" id="GO:0031640">
    <property type="term" value="P:killing of cells of another organism"/>
    <property type="evidence" value="ECO:0007669"/>
    <property type="project" value="UniProtKB-KW"/>
</dbReference>
<evidence type="ECO:0000256" key="7">
    <source>
        <dbReference type="ARBA" id="ARBA00023136"/>
    </source>
</evidence>
<dbReference type="PANTHER" id="PTHR31218">
    <property type="entry name" value="WAT1-RELATED PROTEIN"/>
    <property type="match status" value="1"/>
</dbReference>
<evidence type="ECO:0000256" key="3">
    <source>
        <dbReference type="ARBA" id="ARBA00022577"/>
    </source>
</evidence>